<keyword evidence="2" id="KW-0597">Phosphoprotein</keyword>
<dbReference type="AlphaFoldDB" id="A0A7Y0HR11"/>
<dbReference type="PANTHER" id="PTHR44591">
    <property type="entry name" value="STRESS RESPONSE REGULATOR PROTEIN 1"/>
    <property type="match status" value="1"/>
</dbReference>
<keyword evidence="7" id="KW-1185">Reference proteome</keyword>
<evidence type="ECO:0000256" key="3">
    <source>
        <dbReference type="ARBA" id="ARBA00024867"/>
    </source>
</evidence>
<proteinExistence type="predicted"/>
<dbReference type="RefSeq" id="WP_169299279.1">
    <property type="nucleotide sequence ID" value="NZ_JABBNI010000047.1"/>
</dbReference>
<dbReference type="Gene3D" id="3.40.50.2300">
    <property type="match status" value="1"/>
</dbReference>
<dbReference type="InterPro" id="IPR011006">
    <property type="entry name" value="CheY-like_superfamily"/>
</dbReference>
<accession>A0A7Y0HR11</accession>
<evidence type="ECO:0000259" key="5">
    <source>
        <dbReference type="PROSITE" id="PS50110"/>
    </source>
</evidence>
<gene>
    <name evidence="6" type="ORF">HBE96_18985</name>
</gene>
<dbReference type="InterPro" id="IPR050595">
    <property type="entry name" value="Bact_response_regulator"/>
</dbReference>
<evidence type="ECO:0000256" key="1">
    <source>
        <dbReference type="ARBA" id="ARBA00018672"/>
    </source>
</evidence>
<feature type="domain" description="Response regulatory" evidence="5">
    <location>
        <begin position="3"/>
        <end position="119"/>
    </location>
</feature>
<reference evidence="6 7" key="1">
    <citation type="submission" date="2020-04" db="EMBL/GenBank/DDBJ databases">
        <authorList>
            <person name="Doyle D.A."/>
        </authorList>
    </citation>
    <scope>NUCLEOTIDE SEQUENCE [LARGE SCALE GENOMIC DNA]</scope>
    <source>
        <strain evidence="6 7">P21</strain>
    </source>
</reference>
<evidence type="ECO:0000256" key="4">
    <source>
        <dbReference type="PROSITE-ProRule" id="PRU00169"/>
    </source>
</evidence>
<dbReference type="EMBL" id="JABBNI010000047">
    <property type="protein sequence ID" value="NMM64696.1"/>
    <property type="molecule type" value="Genomic_DNA"/>
</dbReference>
<reference evidence="6 7" key="2">
    <citation type="submission" date="2020-06" db="EMBL/GenBank/DDBJ databases">
        <title>Complete Genome Sequence of Clostridium muelleri sp. nov. P21T, an Acid-Alcohol Producing Acetogen Isolated from Old Hay.</title>
        <authorList>
            <person name="Duncan K.E."/>
            <person name="Tanner R.S."/>
        </authorList>
    </citation>
    <scope>NUCLEOTIDE SEQUENCE [LARGE SCALE GENOMIC DNA]</scope>
    <source>
        <strain evidence="6 7">P21</strain>
    </source>
</reference>
<evidence type="ECO:0000313" key="7">
    <source>
        <dbReference type="Proteomes" id="UP000537131"/>
    </source>
</evidence>
<sequence>MYKIIILDDMPYIRYRVKELLAKEDIEIYESGTSFDFFNKLYDKKSEINLIILEVGLTSEDGFGVLKKINGLNLKIPIMILTKMNTRIDFIRCIKEGISEYILKPFDPKTFIRKIDKLIVSHEKGEEPEEIVYLNFQEYMLKQIDRAKKENSKVSIMMVSLVKPNSNLEGEKIEAKERYLILIDLLYEKLKNLFKVPDLFVKHGFSSFAGIIPWEGNSPVNKIEKSIESSYEEIKKKDGRYNEYEIKYVFATYPEDGKEGQSLLDQLDTKMKDKIDNANSGKNS</sequence>
<dbReference type="PROSITE" id="PS50110">
    <property type="entry name" value="RESPONSE_REGULATORY"/>
    <property type="match status" value="1"/>
</dbReference>
<evidence type="ECO:0000256" key="2">
    <source>
        <dbReference type="ARBA" id="ARBA00022553"/>
    </source>
</evidence>
<comment type="caution">
    <text evidence="4">Lacks conserved residue(s) required for the propagation of feature annotation.</text>
</comment>
<protein>
    <recommendedName>
        <fullName evidence="1">Stage 0 sporulation protein A homolog</fullName>
    </recommendedName>
</protein>
<dbReference type="SUPFAM" id="SSF52172">
    <property type="entry name" value="CheY-like"/>
    <property type="match status" value="1"/>
</dbReference>
<dbReference type="GO" id="GO:0000160">
    <property type="term" value="P:phosphorelay signal transduction system"/>
    <property type="evidence" value="ECO:0007669"/>
    <property type="project" value="InterPro"/>
</dbReference>
<dbReference type="Proteomes" id="UP000537131">
    <property type="component" value="Unassembled WGS sequence"/>
</dbReference>
<dbReference type="PANTHER" id="PTHR44591:SF3">
    <property type="entry name" value="RESPONSE REGULATORY DOMAIN-CONTAINING PROTEIN"/>
    <property type="match status" value="1"/>
</dbReference>
<comment type="caution">
    <text evidence="6">The sequence shown here is derived from an EMBL/GenBank/DDBJ whole genome shotgun (WGS) entry which is preliminary data.</text>
</comment>
<dbReference type="SMART" id="SM00448">
    <property type="entry name" value="REC"/>
    <property type="match status" value="1"/>
</dbReference>
<evidence type="ECO:0000313" key="6">
    <source>
        <dbReference type="EMBL" id="NMM64696.1"/>
    </source>
</evidence>
<dbReference type="Pfam" id="PF00072">
    <property type="entry name" value="Response_reg"/>
    <property type="match status" value="1"/>
</dbReference>
<dbReference type="InterPro" id="IPR001789">
    <property type="entry name" value="Sig_transdc_resp-reg_receiver"/>
</dbReference>
<name>A0A7Y0HR11_9CLOT</name>
<dbReference type="CDD" id="cd00156">
    <property type="entry name" value="REC"/>
    <property type="match status" value="1"/>
</dbReference>
<comment type="function">
    <text evidence="3">May play the central regulatory role in sporulation. It may be an element of the effector pathway responsible for the activation of sporulation genes in response to nutritional stress. Spo0A may act in concert with spo0H (a sigma factor) to control the expression of some genes that are critical to the sporulation process.</text>
</comment>
<organism evidence="6 7">
    <name type="scientific">Clostridium muellerianum</name>
    <dbReference type="NCBI Taxonomy" id="2716538"/>
    <lineage>
        <taxon>Bacteria</taxon>
        <taxon>Bacillati</taxon>
        <taxon>Bacillota</taxon>
        <taxon>Clostridia</taxon>
        <taxon>Eubacteriales</taxon>
        <taxon>Clostridiaceae</taxon>
        <taxon>Clostridium</taxon>
    </lineage>
</organism>